<reference evidence="3" key="1">
    <citation type="submission" date="2019-06" db="EMBL/GenBank/DDBJ databases">
        <authorList>
            <consortium name="NARMS: The National Antimicrobial Resistance Monitoring System"/>
        </authorList>
    </citation>
    <scope>NUCLEOTIDE SEQUENCE</scope>
    <source>
        <strain evidence="3">FSIS11815944</strain>
    </source>
</reference>
<feature type="coiled-coil region" evidence="1">
    <location>
        <begin position="168"/>
        <end position="197"/>
    </location>
</feature>
<name>A0A3V8XFD1_SALMO</name>
<dbReference type="Pfam" id="PF07996">
    <property type="entry name" value="T4SS"/>
    <property type="match status" value="1"/>
</dbReference>
<evidence type="ECO:0000256" key="1">
    <source>
        <dbReference type="SAM" id="Coils"/>
    </source>
</evidence>
<keyword evidence="2" id="KW-0732">Signal</keyword>
<dbReference type="SUPFAM" id="SSF101082">
    <property type="entry name" value="Typo IV secretion system protein TraC"/>
    <property type="match status" value="1"/>
</dbReference>
<feature type="signal peptide" evidence="2">
    <location>
        <begin position="1"/>
        <end position="24"/>
    </location>
</feature>
<sequence>MKRKYLAVCFVFILSGGITSPAAAAGVPTVSVPELSQLIQNAQQQAKQALAQLEKAKEAIQQAKSQYEHYKSVTEGNDKLGAFLNDPYVNQLLPVRDWQDIYNQTQDLTDLRKRYGVSGYEPQEQKFFDSLLMQVGVLEEQYKATNTRIKHAEGLRQQLDTVTTPKEREQLALRYQQERLELEAQQAQLQNTRYLMEEKKRLEKQKNAQDFLDYMDGKRDTLPEIRR</sequence>
<comment type="caution">
    <text evidence="3">The sequence shown here is derived from an EMBL/GenBank/DDBJ whole genome shotgun (WGS) entry which is preliminary data.</text>
</comment>
<organism evidence="3">
    <name type="scientific">Salmonella montevideo</name>
    <dbReference type="NCBI Taxonomy" id="115981"/>
    <lineage>
        <taxon>Bacteria</taxon>
        <taxon>Pseudomonadati</taxon>
        <taxon>Pseudomonadota</taxon>
        <taxon>Gammaproteobacteria</taxon>
        <taxon>Enterobacterales</taxon>
        <taxon>Enterobacteriaceae</taxon>
        <taxon>Salmonella</taxon>
    </lineage>
</organism>
<feature type="coiled-coil region" evidence="1">
    <location>
        <begin position="32"/>
        <end position="73"/>
    </location>
</feature>
<gene>
    <name evidence="3" type="ORF">EIC46_21570</name>
</gene>
<dbReference type="AlphaFoldDB" id="A0A3V8XFD1"/>
<dbReference type="InterPro" id="IPR014158">
    <property type="entry name" value="T4SS_VirB5"/>
</dbReference>
<keyword evidence="1" id="KW-0175">Coiled coil</keyword>
<dbReference type="EMBL" id="AAGJVW010000048">
    <property type="protein sequence ID" value="EBO8589318.1"/>
    <property type="molecule type" value="Genomic_DNA"/>
</dbReference>
<dbReference type="InterPro" id="IPR023220">
    <property type="entry name" value="T4SS_VirB5-domain"/>
</dbReference>
<proteinExistence type="predicted"/>
<dbReference type="Gene3D" id="1.20.58.430">
    <property type="entry name" value="Type IV secretion system, VirB5-domain"/>
    <property type="match status" value="1"/>
</dbReference>
<evidence type="ECO:0000256" key="2">
    <source>
        <dbReference type="SAM" id="SignalP"/>
    </source>
</evidence>
<feature type="chain" id="PRO_5030087827" evidence="2">
    <location>
        <begin position="25"/>
        <end position="227"/>
    </location>
</feature>
<protein>
    <submittedName>
        <fullName evidence="3">Conjugal transfer protein</fullName>
    </submittedName>
</protein>
<accession>A0A3V8XFD1</accession>
<evidence type="ECO:0000313" key="3">
    <source>
        <dbReference type="EMBL" id="EBO8589318.1"/>
    </source>
</evidence>